<organism evidence="4 5">
    <name type="scientific">Reticulomyxa filosa</name>
    <dbReference type="NCBI Taxonomy" id="46433"/>
    <lineage>
        <taxon>Eukaryota</taxon>
        <taxon>Sar</taxon>
        <taxon>Rhizaria</taxon>
        <taxon>Retaria</taxon>
        <taxon>Foraminifera</taxon>
        <taxon>Monothalamids</taxon>
        <taxon>Reticulomyxidae</taxon>
        <taxon>Reticulomyxa</taxon>
    </lineage>
</organism>
<sequence length="304" mass="34954">MTTQDVSLKQLEEDLNHGDPLDLMQYQKLLQQASELGFSTADTLEAALVCNTHELELVTDYILQDPTQLNFDAKYNLFFILQKTKQKSRRKRYEKRKEELKKDVEVAPEKLKLIDELKRLRRELEQEKRKQEQLEQELKERQSVKKVEKYTEFLRGVIADEIITDQENLALEAYRKVHSINDEEQEQALSNLEMRSEDLEDYRKNPEDGGGRKCVACGKGPKEYVVYDCMHVCVCESCSKNVGVGGGPGDGCPVCGGDIVKVEKQLKTLAYILSKKKIFQKMKSKYTLSKVATEESSNVVVKFN</sequence>
<protein>
    <recommendedName>
        <fullName evidence="3">RING-type domain-containing protein</fullName>
    </recommendedName>
</protein>
<dbReference type="AlphaFoldDB" id="X6ND09"/>
<reference evidence="4 5" key="1">
    <citation type="journal article" date="2013" name="Curr. Biol.">
        <title>The Genome of the Foraminiferan Reticulomyxa filosa.</title>
        <authorList>
            <person name="Glockner G."/>
            <person name="Hulsmann N."/>
            <person name="Schleicher M."/>
            <person name="Noegel A.A."/>
            <person name="Eichinger L."/>
            <person name="Gallinger C."/>
            <person name="Pawlowski J."/>
            <person name="Sierra R."/>
            <person name="Euteneuer U."/>
            <person name="Pillet L."/>
            <person name="Moustafa A."/>
            <person name="Platzer M."/>
            <person name="Groth M."/>
            <person name="Szafranski K."/>
            <person name="Schliwa M."/>
        </authorList>
    </citation>
    <scope>NUCLEOTIDE SEQUENCE [LARGE SCALE GENOMIC DNA]</scope>
</reference>
<evidence type="ECO:0000313" key="5">
    <source>
        <dbReference type="Proteomes" id="UP000023152"/>
    </source>
</evidence>
<dbReference type="PROSITE" id="PS50089">
    <property type="entry name" value="ZF_RING_2"/>
    <property type="match status" value="1"/>
</dbReference>
<evidence type="ECO:0000259" key="3">
    <source>
        <dbReference type="PROSITE" id="PS50089"/>
    </source>
</evidence>
<dbReference type="OrthoDB" id="66726at2759"/>
<feature type="coiled-coil region" evidence="2">
    <location>
        <begin position="83"/>
        <end position="144"/>
    </location>
</feature>
<keyword evidence="2" id="KW-0175">Coiled coil</keyword>
<evidence type="ECO:0000256" key="2">
    <source>
        <dbReference type="SAM" id="Coils"/>
    </source>
</evidence>
<keyword evidence="1" id="KW-0862">Zinc</keyword>
<keyword evidence="5" id="KW-1185">Reference proteome</keyword>
<proteinExistence type="predicted"/>
<evidence type="ECO:0000256" key="1">
    <source>
        <dbReference type="PROSITE-ProRule" id="PRU00175"/>
    </source>
</evidence>
<dbReference type="EMBL" id="ASPP01010109">
    <property type="protein sequence ID" value="ETO23212.1"/>
    <property type="molecule type" value="Genomic_DNA"/>
</dbReference>
<dbReference type="InterPro" id="IPR001841">
    <property type="entry name" value="Znf_RING"/>
</dbReference>
<dbReference type="SUPFAM" id="SSF57850">
    <property type="entry name" value="RING/U-box"/>
    <property type="match status" value="1"/>
</dbReference>
<dbReference type="Gene3D" id="3.30.40.10">
    <property type="entry name" value="Zinc/RING finger domain, C3HC4 (zinc finger)"/>
    <property type="match status" value="1"/>
</dbReference>
<dbReference type="Proteomes" id="UP000023152">
    <property type="component" value="Unassembled WGS sequence"/>
</dbReference>
<dbReference type="Pfam" id="PF13920">
    <property type="entry name" value="zf-C3HC4_3"/>
    <property type="match status" value="1"/>
</dbReference>
<keyword evidence="1" id="KW-0479">Metal-binding</keyword>
<accession>X6ND09</accession>
<gene>
    <name evidence="4" type="ORF">RFI_13976</name>
</gene>
<dbReference type="GO" id="GO:0008270">
    <property type="term" value="F:zinc ion binding"/>
    <property type="evidence" value="ECO:0007669"/>
    <property type="project" value="UniProtKB-KW"/>
</dbReference>
<feature type="domain" description="RING-type" evidence="3">
    <location>
        <begin position="214"/>
        <end position="255"/>
    </location>
</feature>
<comment type="caution">
    <text evidence="4">The sequence shown here is derived from an EMBL/GenBank/DDBJ whole genome shotgun (WGS) entry which is preliminary data.</text>
</comment>
<dbReference type="InterPro" id="IPR013083">
    <property type="entry name" value="Znf_RING/FYVE/PHD"/>
</dbReference>
<name>X6ND09_RETFI</name>
<evidence type="ECO:0000313" key="4">
    <source>
        <dbReference type="EMBL" id="ETO23212.1"/>
    </source>
</evidence>
<keyword evidence="1" id="KW-0863">Zinc-finger</keyword>